<sequence>MASGAFNAKAALLLTPLVSSTASLVLAWDHHIFLSVFTRRETQAHSNAILPQYWRVFFPRGLTQVISLLGVTTSASVAAVVAYRGLLQRRGALRWYVATAALAVGHLVFAPLVAGPIKSMLDDEGGEGKGKGEGEGRTNVDAQREWLRVNVVRMLTADLGAWQLCQQLCQKLALE</sequence>
<dbReference type="STRING" id="1163406.A0A0L0NHP6"/>
<dbReference type="OrthoDB" id="1523883at2759"/>
<dbReference type="Proteomes" id="UP000036947">
    <property type="component" value="Unassembled WGS sequence"/>
</dbReference>
<comment type="caution">
    <text evidence="3">The sequence shown here is derived from an EMBL/GenBank/DDBJ whole genome shotgun (WGS) entry which is preliminary data.</text>
</comment>
<protein>
    <recommendedName>
        <fullName evidence="5">Integral membrane protein</fullName>
    </recommendedName>
</protein>
<gene>
    <name evidence="3" type="ORF">TOPH_01553</name>
</gene>
<name>A0A0L0NHP6_TOLOC</name>
<dbReference type="EMBL" id="LFRF01000003">
    <property type="protein sequence ID" value="KND93616.1"/>
    <property type="molecule type" value="Genomic_DNA"/>
</dbReference>
<evidence type="ECO:0000313" key="4">
    <source>
        <dbReference type="Proteomes" id="UP000036947"/>
    </source>
</evidence>
<dbReference type="InterPro" id="IPR013901">
    <property type="entry name" value="Anthrone_oxy"/>
</dbReference>
<reference evidence="3 4" key="1">
    <citation type="journal article" date="2015" name="BMC Genomics">
        <title>The genome of the truffle-parasite Tolypocladium ophioglossoides and the evolution of antifungal peptaibiotics.</title>
        <authorList>
            <person name="Quandt C.A."/>
            <person name="Bushley K.E."/>
            <person name="Spatafora J.W."/>
        </authorList>
    </citation>
    <scope>NUCLEOTIDE SEQUENCE [LARGE SCALE GENOMIC DNA]</scope>
    <source>
        <strain evidence="3 4">CBS 100239</strain>
    </source>
</reference>
<keyword evidence="1" id="KW-1133">Transmembrane helix</keyword>
<feature type="signal peptide" evidence="2">
    <location>
        <begin position="1"/>
        <end position="27"/>
    </location>
</feature>
<keyword evidence="1" id="KW-0812">Transmembrane</keyword>
<feature type="chain" id="PRO_5005545003" description="Integral membrane protein" evidence="2">
    <location>
        <begin position="28"/>
        <end position="175"/>
    </location>
</feature>
<keyword evidence="1" id="KW-0472">Membrane</keyword>
<evidence type="ECO:0000256" key="1">
    <source>
        <dbReference type="SAM" id="Phobius"/>
    </source>
</evidence>
<evidence type="ECO:0000313" key="3">
    <source>
        <dbReference type="EMBL" id="KND93616.1"/>
    </source>
</evidence>
<feature type="transmembrane region" description="Helical" evidence="1">
    <location>
        <begin position="95"/>
        <end position="114"/>
    </location>
</feature>
<accession>A0A0L0NHP6</accession>
<feature type="transmembrane region" description="Helical" evidence="1">
    <location>
        <begin position="61"/>
        <end position="83"/>
    </location>
</feature>
<dbReference type="AlphaFoldDB" id="A0A0L0NHP6"/>
<organism evidence="3 4">
    <name type="scientific">Tolypocladium ophioglossoides (strain CBS 100239)</name>
    <name type="common">Snaketongue truffleclub</name>
    <name type="synonym">Elaphocordyceps ophioglossoides</name>
    <dbReference type="NCBI Taxonomy" id="1163406"/>
    <lineage>
        <taxon>Eukaryota</taxon>
        <taxon>Fungi</taxon>
        <taxon>Dikarya</taxon>
        <taxon>Ascomycota</taxon>
        <taxon>Pezizomycotina</taxon>
        <taxon>Sordariomycetes</taxon>
        <taxon>Hypocreomycetidae</taxon>
        <taxon>Hypocreales</taxon>
        <taxon>Ophiocordycipitaceae</taxon>
        <taxon>Tolypocladium</taxon>
    </lineage>
</organism>
<evidence type="ECO:0008006" key="5">
    <source>
        <dbReference type="Google" id="ProtNLM"/>
    </source>
</evidence>
<dbReference type="Pfam" id="PF08592">
    <property type="entry name" value="Anthrone_oxy"/>
    <property type="match status" value="1"/>
</dbReference>
<keyword evidence="2" id="KW-0732">Signal</keyword>
<evidence type="ECO:0000256" key="2">
    <source>
        <dbReference type="SAM" id="SignalP"/>
    </source>
</evidence>
<keyword evidence="4" id="KW-1185">Reference proteome</keyword>
<proteinExistence type="predicted"/>